<feature type="non-terminal residue" evidence="4">
    <location>
        <position position="1"/>
    </location>
</feature>
<protein>
    <recommendedName>
        <fullName evidence="6">Enoyl-CoA hydratase</fullName>
    </recommendedName>
</protein>
<keyword evidence="5" id="KW-1185">Reference proteome</keyword>
<gene>
    <name evidence="4" type="ORF">PFISCL1PPCAC_16716</name>
</gene>
<dbReference type="EMBL" id="BTSY01000004">
    <property type="protein sequence ID" value="GMT25419.1"/>
    <property type="molecule type" value="Genomic_DNA"/>
</dbReference>
<dbReference type="CDD" id="cd06558">
    <property type="entry name" value="crotonase-like"/>
    <property type="match status" value="1"/>
</dbReference>
<organism evidence="4 5">
    <name type="scientific">Pristionchus fissidentatus</name>
    <dbReference type="NCBI Taxonomy" id="1538716"/>
    <lineage>
        <taxon>Eukaryota</taxon>
        <taxon>Metazoa</taxon>
        <taxon>Ecdysozoa</taxon>
        <taxon>Nematoda</taxon>
        <taxon>Chromadorea</taxon>
        <taxon>Rhabditida</taxon>
        <taxon>Rhabditina</taxon>
        <taxon>Diplogasteromorpha</taxon>
        <taxon>Diplogasteroidea</taxon>
        <taxon>Neodiplogasteridae</taxon>
        <taxon>Pristionchus</taxon>
    </lineage>
</organism>
<proteinExistence type="predicted"/>
<keyword evidence="3" id="KW-0413">Isomerase</keyword>
<dbReference type="SUPFAM" id="SSF52096">
    <property type="entry name" value="ClpP/crotonase"/>
    <property type="match status" value="1"/>
</dbReference>
<dbReference type="Pfam" id="PF00378">
    <property type="entry name" value="ECH_1"/>
    <property type="match status" value="1"/>
</dbReference>
<evidence type="ECO:0000256" key="1">
    <source>
        <dbReference type="ARBA" id="ARBA00004275"/>
    </source>
</evidence>
<evidence type="ECO:0000256" key="2">
    <source>
        <dbReference type="ARBA" id="ARBA00023140"/>
    </source>
</evidence>
<dbReference type="PANTHER" id="PTHR43684:SF1">
    <property type="entry name" value="ENOYL-COA DELTA ISOMERASE 2"/>
    <property type="match status" value="1"/>
</dbReference>
<evidence type="ECO:0000313" key="5">
    <source>
        <dbReference type="Proteomes" id="UP001432322"/>
    </source>
</evidence>
<dbReference type="AlphaFoldDB" id="A0AAV5W6C4"/>
<dbReference type="Gene3D" id="3.90.226.10">
    <property type="entry name" value="2-enoyl-CoA Hydratase, Chain A, domain 1"/>
    <property type="match status" value="1"/>
</dbReference>
<dbReference type="InterPro" id="IPR029045">
    <property type="entry name" value="ClpP/crotonase-like_dom_sf"/>
</dbReference>
<evidence type="ECO:0000313" key="4">
    <source>
        <dbReference type="EMBL" id="GMT25419.1"/>
    </source>
</evidence>
<dbReference type="Proteomes" id="UP001432322">
    <property type="component" value="Unassembled WGS sequence"/>
</dbReference>
<dbReference type="PANTHER" id="PTHR43684">
    <property type="match status" value="1"/>
</dbReference>
<evidence type="ECO:0008006" key="6">
    <source>
        <dbReference type="Google" id="ProtNLM"/>
    </source>
</evidence>
<dbReference type="InterPro" id="IPR001753">
    <property type="entry name" value="Enoyl-CoA_hydra/iso"/>
</dbReference>
<keyword evidence="2" id="KW-0576">Peroxisome</keyword>
<dbReference type="GO" id="GO:0004165">
    <property type="term" value="F:delta(3)-delta(2)-enoyl-CoA isomerase activity"/>
    <property type="evidence" value="ECO:0007669"/>
    <property type="project" value="UniProtKB-ARBA"/>
</dbReference>
<accession>A0AAV5W6C4</accession>
<name>A0AAV5W6C4_9BILA</name>
<dbReference type="InterPro" id="IPR051053">
    <property type="entry name" value="ECH/Chromodomain_protein"/>
</dbReference>
<comment type="subcellular location">
    <subcellularLocation>
        <location evidence="1">Peroxisome</location>
    </subcellularLocation>
</comment>
<comment type="caution">
    <text evidence="4">The sequence shown here is derived from an EMBL/GenBank/DDBJ whole genome shotgun (WGS) entry which is preliminary data.</text>
</comment>
<reference evidence="4" key="1">
    <citation type="submission" date="2023-10" db="EMBL/GenBank/DDBJ databases">
        <title>Genome assembly of Pristionchus species.</title>
        <authorList>
            <person name="Yoshida K."/>
            <person name="Sommer R.J."/>
        </authorList>
    </citation>
    <scope>NUCLEOTIDE SEQUENCE</scope>
    <source>
        <strain evidence="4">RS5133</strain>
    </source>
</reference>
<sequence>GFGIAATTLCLMDYVVCSESAFFSTPFSYIGVGPEGTSSVSFERVMGTSKANEMILFGEPLSSADALRSGFVSKVFPKNEFRKCAEELVSKLQATLPKTSVLASKELIKGEKFRNRMLIAHEDECRLLKKLFLDQRTIELIRQKFARSKI</sequence>
<evidence type="ECO:0000256" key="3">
    <source>
        <dbReference type="ARBA" id="ARBA00023235"/>
    </source>
</evidence>
<dbReference type="GO" id="GO:0005777">
    <property type="term" value="C:peroxisome"/>
    <property type="evidence" value="ECO:0007669"/>
    <property type="project" value="UniProtKB-SubCell"/>
</dbReference>